<evidence type="ECO:0000313" key="4">
    <source>
        <dbReference type="Proteomes" id="UP000774283"/>
    </source>
</evidence>
<dbReference type="AlphaFoldDB" id="A0A9X5FGA1"/>
<feature type="compositionally biased region" description="Low complexity" evidence="1">
    <location>
        <begin position="130"/>
        <end position="150"/>
    </location>
</feature>
<feature type="region of interest" description="Disordered" evidence="1">
    <location>
        <begin position="246"/>
        <end position="344"/>
    </location>
</feature>
<keyword evidence="4" id="KW-1185">Reference proteome</keyword>
<feature type="compositionally biased region" description="Low complexity" evidence="1">
    <location>
        <begin position="270"/>
        <end position="294"/>
    </location>
</feature>
<keyword evidence="3" id="KW-0282">Flagellum</keyword>
<proteinExistence type="predicted"/>
<dbReference type="Pfam" id="PF02120">
    <property type="entry name" value="Flg_hook"/>
    <property type="match status" value="1"/>
</dbReference>
<feature type="compositionally biased region" description="Basic and acidic residues" evidence="1">
    <location>
        <begin position="70"/>
        <end position="127"/>
    </location>
</feature>
<dbReference type="InterPro" id="IPR038610">
    <property type="entry name" value="FliK-like_C_sf"/>
</dbReference>
<feature type="compositionally biased region" description="Basic and acidic residues" evidence="1">
    <location>
        <begin position="49"/>
        <end position="62"/>
    </location>
</feature>
<keyword evidence="3" id="KW-0966">Cell projection</keyword>
<dbReference type="CDD" id="cd17470">
    <property type="entry name" value="T3SS_Flik_C"/>
    <property type="match status" value="1"/>
</dbReference>
<evidence type="ECO:0000313" key="3">
    <source>
        <dbReference type="EMBL" id="NKX93556.1"/>
    </source>
</evidence>
<evidence type="ECO:0000259" key="2">
    <source>
        <dbReference type="Pfam" id="PF02120"/>
    </source>
</evidence>
<feature type="compositionally biased region" description="Polar residues" evidence="1">
    <location>
        <begin position="432"/>
        <end position="443"/>
    </location>
</feature>
<sequence>MTVQISVVDLRAARPAVPAPAAARTDDAFARTLDRATQDRQPADGAVSARREDRAQAERALADRAQLARTQERAQADRSRAERARTTRADAARADAARADAARDGSRAARGTSSRDEVRPQAEHDDAAVTDDTTTQAASDQAPTAPVADVETPVVPVVVGTGLTEPTQQPLAEAGAEVSAVEATPVAPADETAQPVAAAAPAAAQAATPVVAAATVAAPAVDEPQAPVADGTRAAAALQRSAALGSSTAAQPAGQAAPLTQDATPQRVEPAAQQQVATATPQPDAAAAAPAVAAMRPAGVEQTTGRALPEGFTPVGATAAASPTPQAAPTAPAAAPAAPARTEAPPLAEQLRAPLARLRALPAGDHMLTLRVEPKALGPVEVRAHIGADGVRIELVGGTDAARESLRGILPELRRDLAATGMQAQLDLGSGRSDSQGAQQGSGLDTDGGRGSGRPEAARGDARGTSVDTASAPAPRPDILPTDGRSGVDVLA</sequence>
<gene>
    <name evidence="3" type="ORF">HF995_09780</name>
</gene>
<dbReference type="InterPro" id="IPR021136">
    <property type="entry name" value="Flagellar_hook_control-like_C"/>
</dbReference>
<keyword evidence="3" id="KW-0969">Cilium</keyword>
<accession>A0A9X5FGA1</accession>
<organism evidence="3 4">
    <name type="scientific">Sanguibacter hominis ATCC BAA-789</name>
    <dbReference type="NCBI Taxonomy" id="1312740"/>
    <lineage>
        <taxon>Bacteria</taxon>
        <taxon>Bacillati</taxon>
        <taxon>Actinomycetota</taxon>
        <taxon>Actinomycetes</taxon>
        <taxon>Micrococcales</taxon>
        <taxon>Sanguibacteraceae</taxon>
        <taxon>Sanguibacter</taxon>
    </lineage>
</organism>
<reference evidence="3 4" key="1">
    <citation type="submission" date="2020-04" db="EMBL/GenBank/DDBJ databases">
        <title>MicrobeNet Type strains.</title>
        <authorList>
            <person name="Nicholson A.C."/>
        </authorList>
    </citation>
    <scope>NUCLEOTIDE SEQUENCE [LARGE SCALE GENOMIC DNA]</scope>
    <source>
        <strain evidence="3 4">ATCC BAA-789</strain>
    </source>
</reference>
<comment type="caution">
    <text evidence="3">The sequence shown here is derived from an EMBL/GenBank/DDBJ whole genome shotgun (WGS) entry which is preliminary data.</text>
</comment>
<dbReference type="Gene3D" id="3.30.750.140">
    <property type="match status" value="1"/>
</dbReference>
<feature type="domain" description="Flagellar hook-length control protein-like C-terminal" evidence="2">
    <location>
        <begin position="366"/>
        <end position="434"/>
    </location>
</feature>
<name>A0A9X5FGA1_9MICO</name>
<dbReference type="EMBL" id="JAAXOW010000003">
    <property type="protein sequence ID" value="NKX93556.1"/>
    <property type="molecule type" value="Genomic_DNA"/>
</dbReference>
<feature type="compositionally biased region" description="Low complexity" evidence="1">
    <location>
        <begin position="317"/>
        <end position="344"/>
    </location>
</feature>
<feature type="region of interest" description="Disordered" evidence="1">
    <location>
        <begin position="34"/>
        <end position="150"/>
    </location>
</feature>
<dbReference type="Proteomes" id="UP000774283">
    <property type="component" value="Unassembled WGS sequence"/>
</dbReference>
<protein>
    <submittedName>
        <fullName evidence="3">Flagellar hook-length control protein FliK</fullName>
    </submittedName>
</protein>
<dbReference type="RefSeq" id="WP_168447640.1">
    <property type="nucleotide sequence ID" value="NZ_JAAXOW010000003.1"/>
</dbReference>
<feature type="region of interest" description="Disordered" evidence="1">
    <location>
        <begin position="427"/>
        <end position="492"/>
    </location>
</feature>
<evidence type="ECO:0000256" key="1">
    <source>
        <dbReference type="SAM" id="MobiDB-lite"/>
    </source>
</evidence>